<keyword evidence="2" id="KW-0962">Peroxisome biogenesis</keyword>
<reference evidence="4 5" key="1">
    <citation type="journal article" date="2016" name="Mol. Biol. Evol.">
        <title>Comparative Genomics of Early-Diverging Mushroom-Forming Fungi Provides Insights into the Origins of Lignocellulose Decay Capabilities.</title>
        <authorList>
            <person name="Nagy L.G."/>
            <person name="Riley R."/>
            <person name="Tritt A."/>
            <person name="Adam C."/>
            <person name="Daum C."/>
            <person name="Floudas D."/>
            <person name="Sun H."/>
            <person name="Yadav J.S."/>
            <person name="Pangilinan J."/>
            <person name="Larsson K.H."/>
            <person name="Matsuura K."/>
            <person name="Barry K."/>
            <person name="Labutti K."/>
            <person name="Kuo R."/>
            <person name="Ohm R.A."/>
            <person name="Bhattacharya S.S."/>
            <person name="Shirouzu T."/>
            <person name="Yoshinaga Y."/>
            <person name="Martin F.M."/>
            <person name="Grigoriev I.V."/>
            <person name="Hibbett D.S."/>
        </authorList>
    </citation>
    <scope>NUCLEOTIDE SEQUENCE [LARGE SCALE GENOMIC DNA]</scope>
    <source>
        <strain evidence="4 5">CBS 109695</strain>
    </source>
</reference>
<dbReference type="PANTHER" id="PTHR13299:SF0">
    <property type="entry name" value="PEROXISOMAL MEMBRANE PROTEIN PEX16"/>
    <property type="match status" value="1"/>
</dbReference>
<dbReference type="PANTHER" id="PTHR13299">
    <property type="entry name" value="PEROXISOMAL MEMBRANE PROTEIN PEX16"/>
    <property type="match status" value="1"/>
</dbReference>
<dbReference type="GO" id="GO:0005778">
    <property type="term" value="C:peroxisomal membrane"/>
    <property type="evidence" value="ECO:0007669"/>
    <property type="project" value="UniProtKB-SubCell"/>
</dbReference>
<dbReference type="EMBL" id="KV417490">
    <property type="protein sequence ID" value="KZP31398.1"/>
    <property type="molecule type" value="Genomic_DNA"/>
</dbReference>
<dbReference type="OrthoDB" id="2021143at2759"/>
<accession>A0A166U7F6</accession>
<dbReference type="InterPro" id="IPR013919">
    <property type="entry name" value="Pex16"/>
</dbReference>
<sequence length="362" mass="41232">MSSSIARYESFLINNVSTISTLESSLRSVTWFLPGRFKDAELASEALSASLNVMSLYHDTLLAKIVKSDPKYKPLIPTSLHTRYTRAWSDRNSRYKWAARALELLRFTELLIEMGLRRKVSAKNKWRAIILLEFIKACLRATLLRITRRPLLSPPIPERDFDPAALPPPSSNTSSPTLAPSSPSWSRPATPDHLRNNHVPLSPHPLLTAPRSDTSTEDYLLSKALTTSSVKESTALVRQLSSPIEWFSEILYISRPLVYASLLATNQNPRRPLMTMLAIELLSRNLRRSVPASAAVERAEYSRRDRDMLWYFARGSIWQEYTRPKIEAFADKTARAPILGLFSALVKDWMPLIDDYYYYTSP</sequence>
<evidence type="ECO:0000313" key="5">
    <source>
        <dbReference type="Proteomes" id="UP000076532"/>
    </source>
</evidence>
<keyword evidence="2" id="KW-0576">Peroxisome</keyword>
<dbReference type="STRING" id="436010.A0A166U7F6"/>
<dbReference type="GO" id="GO:0007031">
    <property type="term" value="P:peroxisome organization"/>
    <property type="evidence" value="ECO:0007669"/>
    <property type="project" value="UniProtKB-KW"/>
</dbReference>
<keyword evidence="5" id="KW-1185">Reference proteome</keyword>
<gene>
    <name evidence="4" type="ORF">FIBSPDRAFT_1037831</name>
</gene>
<organism evidence="4 5">
    <name type="scientific">Athelia psychrophila</name>
    <dbReference type="NCBI Taxonomy" id="1759441"/>
    <lineage>
        <taxon>Eukaryota</taxon>
        <taxon>Fungi</taxon>
        <taxon>Dikarya</taxon>
        <taxon>Basidiomycota</taxon>
        <taxon>Agaricomycotina</taxon>
        <taxon>Agaricomycetes</taxon>
        <taxon>Agaricomycetidae</taxon>
        <taxon>Atheliales</taxon>
        <taxon>Atheliaceae</taxon>
        <taxon>Athelia</taxon>
    </lineage>
</organism>
<evidence type="ECO:0000256" key="3">
    <source>
        <dbReference type="SAM" id="MobiDB-lite"/>
    </source>
</evidence>
<comment type="similarity">
    <text evidence="1 2">Belongs to the peroxin-16 family.</text>
</comment>
<protein>
    <recommendedName>
        <fullName evidence="2">Peroxisomal membrane protein PEX16</fullName>
    </recommendedName>
</protein>
<name>A0A166U7F6_9AGAM</name>
<dbReference type="Pfam" id="PF08610">
    <property type="entry name" value="Pex16"/>
    <property type="match status" value="1"/>
</dbReference>
<dbReference type="AlphaFoldDB" id="A0A166U7F6"/>
<evidence type="ECO:0000313" key="4">
    <source>
        <dbReference type="EMBL" id="KZP31398.1"/>
    </source>
</evidence>
<dbReference type="Proteomes" id="UP000076532">
    <property type="component" value="Unassembled WGS sequence"/>
</dbReference>
<comment type="subcellular location">
    <subcellularLocation>
        <location evidence="2">Peroxisome membrane</location>
    </subcellularLocation>
</comment>
<proteinExistence type="inferred from homology"/>
<feature type="region of interest" description="Disordered" evidence="3">
    <location>
        <begin position="157"/>
        <end position="212"/>
    </location>
</feature>
<evidence type="ECO:0000256" key="1">
    <source>
        <dbReference type="ARBA" id="ARBA00009505"/>
    </source>
</evidence>
<feature type="compositionally biased region" description="Low complexity" evidence="3">
    <location>
        <begin position="171"/>
        <end position="184"/>
    </location>
</feature>
<evidence type="ECO:0000256" key="2">
    <source>
        <dbReference type="RuleBase" id="RU365003"/>
    </source>
</evidence>